<gene>
    <name evidence="3" type="primary">gspL</name>
    <name evidence="3" type="ordered locus">HELO_2773</name>
    <name evidence="4" type="ORF">SR933_07985</name>
</gene>
<reference evidence="3" key="2">
    <citation type="submission" date="2010-05" db="EMBL/GenBank/DDBJ databases">
        <title>Revision and reannotation of the Halomonas elongata DSM 2581(T) genome.</title>
        <authorList>
            <person name="Pfeiffer F."/>
            <person name="Bagyan I."/>
            <person name="Alfaro-Espinoza G."/>
            <person name="Zamora-Lagos M.A."/>
            <person name="Habermann B."/>
            <person name="Oesterhelt D."/>
            <person name="Kunte H.J."/>
        </authorList>
    </citation>
    <scope>NUCLEOTIDE SEQUENCE</scope>
    <source>
        <strain evidence="3">Type strain: DSM 2581</strain>
    </source>
</reference>
<proteinExistence type="predicted"/>
<sequence length="356" mass="39644">MSAALRRMTDALGEWRERWRTRWCHSLARHWWRVWLAELAGMLPAAVARRLSRRESVQRLAWPLPEAFDRTRPAVLVLDADQVMRQRLMLPREATRHLARVLRYELDRYLPYAPDEVHFVARVVERSAAGAEVELVALAKDRLEAMLAQCRARGVRLCALDATNRDGERLGLDLLPPGTRAGRGHSARLERWLWAGVMALALGLVGVHLHQCHAALEAMRATVDAQRDEVSRVQRLRRSLADTAGASRYLAERKASRPMLSGLLAELTACLGDDSWLERLEVEDIDRVSVSGQSARAGGLVQRLEGCSSLTRVRFQGVIQTDDATGQERFSIGARLVASETADPSTGGGRGDASPD</sequence>
<dbReference type="InterPro" id="IPR043129">
    <property type="entry name" value="ATPase_NBD"/>
</dbReference>
<organism evidence="3 5">
    <name type="scientific">Halomonas elongata (strain ATCC 33173 / DSM 2581 / NBRC 15536 / NCIMB 2198 / 1H9)</name>
    <dbReference type="NCBI Taxonomy" id="768066"/>
    <lineage>
        <taxon>Bacteria</taxon>
        <taxon>Pseudomonadati</taxon>
        <taxon>Pseudomonadota</taxon>
        <taxon>Gammaproteobacteria</taxon>
        <taxon>Oceanospirillales</taxon>
        <taxon>Halomonadaceae</taxon>
        <taxon>Halomonas</taxon>
    </lineage>
</organism>
<dbReference type="Pfam" id="PF05137">
    <property type="entry name" value="PilN"/>
    <property type="match status" value="1"/>
</dbReference>
<dbReference type="GeneID" id="91010111"/>
<dbReference type="InterPro" id="IPR007813">
    <property type="entry name" value="PilN"/>
</dbReference>
<evidence type="ECO:0000313" key="6">
    <source>
        <dbReference type="Proteomes" id="UP001322512"/>
    </source>
</evidence>
<dbReference type="OrthoDB" id="5621075at2"/>
<feature type="compositionally biased region" description="Gly residues" evidence="1">
    <location>
        <begin position="346"/>
        <end position="356"/>
    </location>
</feature>
<dbReference type="Gene3D" id="3.30.420.380">
    <property type="match status" value="1"/>
</dbReference>
<dbReference type="RefSeq" id="WP_041602062.1">
    <property type="nucleotide sequence ID" value="NC_014532.2"/>
</dbReference>
<reference evidence="3" key="1">
    <citation type="journal article" date="2010" name="Environ. Microbiol.">
        <title>A blueprint of ectoine metabolism from the genome of the industrial producer Halomonas elongata DSM 2581(T).</title>
        <authorList>
            <person name="Schwibbert K."/>
            <person name="Marin-Sanguino A."/>
            <person name="Bagyan I."/>
            <person name="Heidrich G."/>
            <person name="Lentzen G."/>
            <person name="Seitz H."/>
            <person name="Rampp M."/>
            <person name="Schuster S.C."/>
            <person name="Klenk H.P."/>
            <person name="Pfeiffer F."/>
            <person name="Oesterhelt D."/>
            <person name="Kunte H.J."/>
        </authorList>
    </citation>
    <scope>NUCLEOTIDE SEQUENCE</scope>
    <source>
        <strain evidence="3">Type strain: DSM 2581</strain>
    </source>
</reference>
<dbReference type="eggNOG" id="COG3166">
    <property type="taxonomic scope" value="Bacteria"/>
</dbReference>
<protein>
    <submittedName>
        <fullName evidence="3">General secretion pathway protein GspL</fullName>
    </submittedName>
</protein>
<dbReference type="EMBL" id="CP139472">
    <property type="protein sequence ID" value="WPU48824.1"/>
    <property type="molecule type" value="Genomic_DNA"/>
</dbReference>
<dbReference type="SUPFAM" id="SSF53067">
    <property type="entry name" value="Actin-like ATPase domain"/>
    <property type="match status" value="1"/>
</dbReference>
<reference evidence="4 6" key="4">
    <citation type="submission" date="2023-11" db="EMBL/GenBank/DDBJ databases">
        <title>MicrobeMod: A computational toolkit for identifying prokaryotic methylation and restriction-modification with nanopore sequencing.</title>
        <authorList>
            <person name="Crits-Christoph A."/>
            <person name="Kang S.C."/>
            <person name="Lee H."/>
            <person name="Ostrov N."/>
        </authorList>
    </citation>
    <scope>NUCLEOTIDE SEQUENCE [LARGE SCALE GENOMIC DNA]</scope>
    <source>
        <strain evidence="4 6">ATCC 33173</strain>
    </source>
</reference>
<feature type="domain" description="GspL cytoplasmic actin-ATPase-like" evidence="2">
    <location>
        <begin position="72"/>
        <end position="160"/>
    </location>
</feature>
<evidence type="ECO:0000256" key="1">
    <source>
        <dbReference type="SAM" id="MobiDB-lite"/>
    </source>
</evidence>
<evidence type="ECO:0000313" key="4">
    <source>
        <dbReference type="EMBL" id="WPU48824.1"/>
    </source>
</evidence>
<evidence type="ECO:0000313" key="5">
    <source>
        <dbReference type="Proteomes" id="UP000008707"/>
    </source>
</evidence>
<dbReference type="InterPro" id="IPR052534">
    <property type="entry name" value="Extracell_DNA_Util/SecSys_Comp"/>
</dbReference>
<dbReference type="PANTHER" id="PTHR40278:SF1">
    <property type="entry name" value="DNA UTILIZATION PROTEIN HOFN"/>
    <property type="match status" value="1"/>
</dbReference>
<dbReference type="PANTHER" id="PTHR40278">
    <property type="entry name" value="DNA UTILIZATION PROTEIN HOFN"/>
    <property type="match status" value="1"/>
</dbReference>
<dbReference type="EMBL" id="FN869568">
    <property type="protein sequence ID" value="CBV42657.2"/>
    <property type="molecule type" value="Genomic_DNA"/>
</dbReference>
<feature type="region of interest" description="Disordered" evidence="1">
    <location>
        <begin position="336"/>
        <end position="356"/>
    </location>
</feature>
<name>E1V3H8_HALED</name>
<accession>E1V3H8</accession>
<dbReference type="AlphaFoldDB" id="E1V3H8"/>
<dbReference type="Proteomes" id="UP000008707">
    <property type="component" value="Chromosome"/>
</dbReference>
<dbReference type="STRING" id="768066.HELO_2773"/>
<dbReference type="Proteomes" id="UP001322512">
    <property type="component" value="Chromosome"/>
</dbReference>
<dbReference type="Pfam" id="PF05134">
    <property type="entry name" value="T2SSL"/>
    <property type="match status" value="1"/>
</dbReference>
<reference evidence="5" key="3">
    <citation type="journal article" date="2011" name="Environ. Microbiol.">
        <title>A blueprint of ectoine metabolism from the genome of the industrial producer Halomonas elongata DSM 2581(T).</title>
        <authorList>
            <person name="Schwibbert K."/>
            <person name="Marin-Sanguino A."/>
            <person name="Bagyan I."/>
            <person name="Heidrich G."/>
            <person name="Lentzen G."/>
            <person name="Seitz H."/>
            <person name="Rampp M."/>
            <person name="Schuster S.C."/>
            <person name="Klenk H.P."/>
            <person name="Pfeiffer F."/>
            <person name="Oesterhelt D."/>
            <person name="Kunte H.J."/>
        </authorList>
    </citation>
    <scope>NUCLEOTIDE SEQUENCE [LARGE SCALE GENOMIC DNA]</scope>
    <source>
        <strain evidence="5">ATCC 33173 / DSM 2581 / NBRC 15536 / NCIMB 2198 / 1H9</strain>
    </source>
</reference>
<dbReference type="eggNOG" id="COG4972">
    <property type="taxonomic scope" value="Bacteria"/>
</dbReference>
<dbReference type="InterPro" id="IPR024230">
    <property type="entry name" value="GspL_cyto_dom"/>
</dbReference>
<evidence type="ECO:0000259" key="2">
    <source>
        <dbReference type="Pfam" id="PF05134"/>
    </source>
</evidence>
<keyword evidence="6" id="KW-1185">Reference proteome</keyword>
<dbReference type="KEGG" id="hel:HELO_2773"/>
<evidence type="ECO:0000313" key="3">
    <source>
        <dbReference type="EMBL" id="CBV42657.2"/>
    </source>
</evidence>